<feature type="domain" description="Carbamoyltransferase C-terminal" evidence="3">
    <location>
        <begin position="403"/>
        <end position="592"/>
    </location>
</feature>
<dbReference type="RefSeq" id="WP_316016897.1">
    <property type="nucleotide sequence ID" value="NZ_JAWDID010000003.1"/>
</dbReference>
<dbReference type="PANTHER" id="PTHR34847">
    <property type="entry name" value="NODULATION PROTEIN U"/>
    <property type="match status" value="1"/>
</dbReference>
<comment type="similarity">
    <text evidence="1">Belongs to the NodU/CmcH family.</text>
</comment>
<dbReference type="CDD" id="cd24098">
    <property type="entry name" value="ASKHA_NBD_TobZ_N"/>
    <property type="match status" value="1"/>
</dbReference>
<evidence type="ECO:0000313" key="4">
    <source>
        <dbReference type="EMBL" id="MDU0338979.1"/>
    </source>
</evidence>
<evidence type="ECO:0000256" key="1">
    <source>
        <dbReference type="ARBA" id="ARBA00006129"/>
    </source>
</evidence>
<organism evidence="4 5">
    <name type="scientific">Bosea rubneri</name>
    <dbReference type="NCBI Taxonomy" id="3075434"/>
    <lineage>
        <taxon>Bacteria</taxon>
        <taxon>Pseudomonadati</taxon>
        <taxon>Pseudomonadota</taxon>
        <taxon>Alphaproteobacteria</taxon>
        <taxon>Hyphomicrobiales</taxon>
        <taxon>Boseaceae</taxon>
        <taxon>Bosea</taxon>
    </lineage>
</organism>
<dbReference type="Pfam" id="PF02543">
    <property type="entry name" value="Carbam_trans_N"/>
    <property type="match status" value="1"/>
</dbReference>
<name>A0ABU3S2E4_9HYPH</name>
<dbReference type="InterPro" id="IPR043129">
    <property type="entry name" value="ATPase_NBD"/>
</dbReference>
<comment type="caution">
    <text evidence="4">The sequence shown here is derived from an EMBL/GenBank/DDBJ whole genome shotgun (WGS) entry which is preliminary data.</text>
</comment>
<protein>
    <submittedName>
        <fullName evidence="4">Carbamoyltransferase</fullName>
    </submittedName>
</protein>
<evidence type="ECO:0000313" key="5">
    <source>
        <dbReference type="Proteomes" id="UP001254257"/>
    </source>
</evidence>
<evidence type="ECO:0000259" key="2">
    <source>
        <dbReference type="Pfam" id="PF02543"/>
    </source>
</evidence>
<feature type="domain" description="Carbamoyltransferase" evidence="2">
    <location>
        <begin position="2"/>
        <end position="345"/>
    </location>
</feature>
<proteinExistence type="inferred from homology"/>
<accession>A0ABU3S2E4</accession>
<dbReference type="Proteomes" id="UP001254257">
    <property type="component" value="Unassembled WGS sequence"/>
</dbReference>
<keyword evidence="5" id="KW-1185">Reference proteome</keyword>
<reference evidence="4 5" key="1">
    <citation type="submission" date="2023-09" db="EMBL/GenBank/DDBJ databases">
        <title>Whole genome shotgun sequencing (WGS) of Bosea sp. ZW T0_25, isolated from stored onions (Allium cepa).</title>
        <authorList>
            <person name="Stoll D.A."/>
            <person name="Huch M."/>
        </authorList>
    </citation>
    <scope>NUCLEOTIDE SEQUENCE [LARGE SCALE GENOMIC DNA]</scope>
    <source>
        <strain evidence="4 5">ZW T0_25</strain>
    </source>
</reference>
<dbReference type="Gene3D" id="3.90.870.20">
    <property type="entry name" value="Carbamoyltransferase, C-terminal domain"/>
    <property type="match status" value="1"/>
</dbReference>
<sequence>MRILGISGLYHDSAAALVVDGWIEAAAQEERFTRKKHDAEFPKHAVEYCLSVAGCGLDELDAVVFYDKPFIKFERLLETYLSFAPRGFQSFKMAMPLWLREKLFQKQIIAKELKKLSPGFDVEKLLFTEHHLSHAASAFYPSPFEEAAILTMDGVGEWATMTLAVGKGNDLKVHKELHFPHSLGLLYSAVTYYIGFKVNSGEYKVMGLAPYGEPRFARLMLEKLVDLKEDGTFHLDQSYFNYSVGLTMTNDKFAALFGEPVRGPEQLLTQFHMDMAASIQAVTEEIVLRLARSVRAETGMKNLCLAGGVALNCVANGKLLREGIFEGLWIQPAAGDAGGALGAALAGYHLFHGKPRDVPAKGDAMRGSYLGPEFGPAQIEAELTTAGAKFEVLDETALIEATAQGLADGKAVGWMQGRMEFGPRALGGRSILGDPRSPAMQKTLNLKVKYRESFRPFAPSVLREDVADWFELDGDSPYMLLVADVREELRREMTAEEKALFGIDKLNVPRSSIPAVTHVDYSARIQTVHAETNPRYHQLISRFKALTGCPVVVNTSFNVRGEPIVCSATDAFRCFMGSEIELLVVGNCILRKEDQDPALKLDYKEAFELD</sequence>
<dbReference type="Pfam" id="PF16861">
    <property type="entry name" value="Carbam_trans_C"/>
    <property type="match status" value="1"/>
</dbReference>
<dbReference type="PANTHER" id="PTHR34847:SF1">
    <property type="entry name" value="NODULATION PROTEIN U"/>
    <property type="match status" value="1"/>
</dbReference>
<dbReference type="EMBL" id="JAWDID010000003">
    <property type="protein sequence ID" value="MDU0338979.1"/>
    <property type="molecule type" value="Genomic_DNA"/>
</dbReference>
<gene>
    <name evidence="4" type="ORF">RKE40_03770</name>
</gene>
<dbReference type="InterPro" id="IPR031730">
    <property type="entry name" value="Carbam_trans_C"/>
</dbReference>
<dbReference type="Gene3D" id="3.30.420.40">
    <property type="match status" value="2"/>
</dbReference>
<dbReference type="InterPro" id="IPR003696">
    <property type="entry name" value="Carbtransf_dom"/>
</dbReference>
<dbReference type="InterPro" id="IPR051338">
    <property type="entry name" value="NodU/CmcH_Carbamoyltrnsfr"/>
</dbReference>
<evidence type="ECO:0000259" key="3">
    <source>
        <dbReference type="Pfam" id="PF16861"/>
    </source>
</evidence>
<dbReference type="InterPro" id="IPR038152">
    <property type="entry name" value="Carbam_trans_C_sf"/>
</dbReference>
<dbReference type="SUPFAM" id="SSF53067">
    <property type="entry name" value="Actin-like ATPase domain"/>
    <property type="match status" value="1"/>
</dbReference>